<accession>E3IWV2</accession>
<evidence type="ECO:0000256" key="3">
    <source>
        <dbReference type="ARBA" id="ARBA00022888"/>
    </source>
</evidence>
<evidence type="ECO:0000256" key="4">
    <source>
        <dbReference type="ARBA" id="ARBA00048741"/>
    </source>
</evidence>
<feature type="domain" description="Asparagine synthetase" evidence="5">
    <location>
        <begin position="223"/>
        <end position="600"/>
    </location>
</feature>
<dbReference type="Pfam" id="PF00733">
    <property type="entry name" value="Asn_synthase"/>
    <property type="match status" value="1"/>
</dbReference>
<evidence type="ECO:0000313" key="8">
    <source>
        <dbReference type="Proteomes" id="UP000002484"/>
    </source>
</evidence>
<dbReference type="EMBL" id="CP002299">
    <property type="protein sequence ID" value="ADP82576.1"/>
    <property type="molecule type" value="Genomic_DNA"/>
</dbReference>
<dbReference type="GO" id="GO:0004066">
    <property type="term" value="F:asparagine synthase (glutamine-hydrolyzing) activity"/>
    <property type="evidence" value="ECO:0007669"/>
    <property type="project" value="UniProtKB-EC"/>
</dbReference>
<keyword evidence="8" id="KW-1185">Reference proteome</keyword>
<dbReference type="CDD" id="cd01991">
    <property type="entry name" value="Asn_synthase_B_C"/>
    <property type="match status" value="1"/>
</dbReference>
<dbReference type="SUPFAM" id="SSF56235">
    <property type="entry name" value="N-terminal nucleophile aminohydrolases (Ntn hydrolases)"/>
    <property type="match status" value="1"/>
</dbReference>
<dbReference type="InterPro" id="IPR001962">
    <property type="entry name" value="Asn_synthase"/>
</dbReference>
<dbReference type="InterPro" id="IPR014729">
    <property type="entry name" value="Rossmann-like_a/b/a_fold"/>
</dbReference>
<feature type="domain" description="Glutamine amidotransferase type-2" evidence="6">
    <location>
        <begin position="92"/>
        <end position="148"/>
    </location>
</feature>
<dbReference type="eggNOG" id="COG0367">
    <property type="taxonomic scope" value="Bacteria"/>
</dbReference>
<gene>
    <name evidence="7" type="ordered locus">FraEuI1c_4583</name>
</gene>
<dbReference type="GO" id="GO:0006529">
    <property type="term" value="P:asparagine biosynthetic process"/>
    <property type="evidence" value="ECO:0007669"/>
    <property type="project" value="UniProtKB-KW"/>
</dbReference>
<dbReference type="InterPro" id="IPR029055">
    <property type="entry name" value="Ntn_hydrolases_N"/>
</dbReference>
<dbReference type="InterPro" id="IPR017932">
    <property type="entry name" value="GATase_2_dom"/>
</dbReference>
<evidence type="ECO:0000259" key="6">
    <source>
        <dbReference type="Pfam" id="PF13537"/>
    </source>
</evidence>
<dbReference type="Pfam" id="PF13537">
    <property type="entry name" value="GATase_7"/>
    <property type="match status" value="1"/>
</dbReference>
<dbReference type="Proteomes" id="UP000002484">
    <property type="component" value="Chromosome"/>
</dbReference>
<evidence type="ECO:0000256" key="1">
    <source>
        <dbReference type="ARBA" id="ARBA00005187"/>
    </source>
</evidence>
<proteinExistence type="predicted"/>
<keyword evidence="3" id="KW-0028">Amino-acid biosynthesis</keyword>
<dbReference type="Gene3D" id="3.40.50.620">
    <property type="entry name" value="HUPs"/>
    <property type="match status" value="2"/>
</dbReference>
<sequence>MSFCGELRLDGKPGSTELAATMLAASATPAGGPVHLQAAGVLAVAAAPGPGLGAAADLAHPPNGLLAVVDGWSTGGPGSGGVSGRVVESWGRYGLTCLDHLLGDWALAVFDPATSRLVLARSPHSMRRLVVHHTGERLLFGTEPAQLRAAGIPLRVDEAVLAETLTRDLTSLHETLLLGVERVPAGHVLEVAPGRAPSRRPFTSLLSVVPPLRAAPLPVAARELRTALEAAVHDATARAPVAIGLSGGLDSSTITGIASRLAARDGGPARVVPISMVFPGRSHDESRWVDAVEEHTGTAVLRVKPEPYNWDRWRQWTADTLDMPPRPNLALTEAVGTAARQEGLDVLVSGEGGDDWLTGWRSHWPDLWRAGRLGPLWRQTGAGISPRSVRTRLAVARRHALAPFPRGIAGERLTLPWIRPARLRGLDLDGRFAAADAADAALFRSYDQRERWRLAVVRASLPLLDTARTIYTGAGVDWRHPFHDRRVIEVALSTPGLTMYRPGETKPVLRAAAADVLPESVRTRRGKAHFDLELVDAVEEAGGMGLLAGGPLVADGWVDLGIAKAAWTTAVAAARDGRQPPDPQHGLVALWQLVGLDMWLARSGVRF</sequence>
<dbReference type="SUPFAM" id="SSF52402">
    <property type="entry name" value="Adenine nucleotide alpha hydrolases-like"/>
    <property type="match status" value="1"/>
</dbReference>
<dbReference type="PANTHER" id="PTHR43284">
    <property type="entry name" value="ASPARAGINE SYNTHETASE (GLUTAMINE-HYDROLYZING)"/>
    <property type="match status" value="1"/>
</dbReference>
<dbReference type="InParanoid" id="E3IWV2"/>
<dbReference type="OrthoDB" id="9763290at2"/>
<evidence type="ECO:0000313" key="7">
    <source>
        <dbReference type="EMBL" id="ADP82576.1"/>
    </source>
</evidence>
<protein>
    <recommendedName>
        <fullName evidence="2">asparagine synthase (glutamine-hydrolyzing)</fullName>
        <ecNumber evidence="2">6.3.5.4</ecNumber>
    </recommendedName>
</protein>
<dbReference type="STRING" id="298654.FraEuI1c_4583"/>
<dbReference type="AlphaFoldDB" id="E3IWV2"/>
<organism evidence="7 8">
    <name type="scientific">Pseudofrankia inefficax (strain DSM 45817 / CECT 9037 / DDB 130130 / EuI1c)</name>
    <name type="common">Frankia inefficax</name>
    <dbReference type="NCBI Taxonomy" id="298654"/>
    <lineage>
        <taxon>Bacteria</taxon>
        <taxon>Bacillati</taxon>
        <taxon>Actinomycetota</taxon>
        <taxon>Actinomycetes</taxon>
        <taxon>Frankiales</taxon>
        <taxon>Frankiaceae</taxon>
        <taxon>Pseudofrankia</taxon>
    </lineage>
</organism>
<comment type="catalytic activity">
    <reaction evidence="4">
        <text>L-aspartate + L-glutamine + ATP + H2O = L-asparagine + L-glutamate + AMP + diphosphate + H(+)</text>
        <dbReference type="Rhea" id="RHEA:12228"/>
        <dbReference type="ChEBI" id="CHEBI:15377"/>
        <dbReference type="ChEBI" id="CHEBI:15378"/>
        <dbReference type="ChEBI" id="CHEBI:29985"/>
        <dbReference type="ChEBI" id="CHEBI:29991"/>
        <dbReference type="ChEBI" id="CHEBI:30616"/>
        <dbReference type="ChEBI" id="CHEBI:33019"/>
        <dbReference type="ChEBI" id="CHEBI:58048"/>
        <dbReference type="ChEBI" id="CHEBI:58359"/>
        <dbReference type="ChEBI" id="CHEBI:456215"/>
        <dbReference type="EC" id="6.3.5.4"/>
    </reaction>
</comment>
<name>E3IWV2_PSEI1</name>
<keyword evidence="3" id="KW-0061">Asparagine biosynthesis</keyword>
<comment type="pathway">
    <text evidence="1">Amino-acid biosynthesis; L-asparagine biosynthesis; L-asparagine from L-aspartate (L-Gln route): step 1/1.</text>
</comment>
<dbReference type="EC" id="6.3.5.4" evidence="2"/>
<dbReference type="Gene3D" id="3.60.20.10">
    <property type="entry name" value="Glutamine Phosphoribosylpyrophosphate, subunit 1, domain 1"/>
    <property type="match status" value="1"/>
</dbReference>
<evidence type="ECO:0000259" key="5">
    <source>
        <dbReference type="Pfam" id="PF00733"/>
    </source>
</evidence>
<dbReference type="InterPro" id="IPR051786">
    <property type="entry name" value="ASN_synthetase/amidase"/>
</dbReference>
<dbReference type="KEGG" id="fri:FraEuI1c_4583"/>
<evidence type="ECO:0000256" key="2">
    <source>
        <dbReference type="ARBA" id="ARBA00012737"/>
    </source>
</evidence>
<dbReference type="PANTHER" id="PTHR43284:SF1">
    <property type="entry name" value="ASPARAGINE SYNTHETASE"/>
    <property type="match status" value="1"/>
</dbReference>
<dbReference type="RefSeq" id="WP_013425694.1">
    <property type="nucleotide sequence ID" value="NC_014666.1"/>
</dbReference>
<dbReference type="HOGENOM" id="CLU_447426_0_0_11"/>
<reference evidence="7 8" key="1">
    <citation type="submission" date="2010-10" db="EMBL/GenBank/DDBJ databases">
        <title>Complete sequence of Frankia sp. EuI1c.</title>
        <authorList>
            <consortium name="US DOE Joint Genome Institute"/>
            <person name="Lucas S."/>
            <person name="Copeland A."/>
            <person name="Lapidus A."/>
            <person name="Cheng J.-F."/>
            <person name="Bruce D."/>
            <person name="Goodwin L."/>
            <person name="Pitluck S."/>
            <person name="Chertkov O."/>
            <person name="Detter J.C."/>
            <person name="Han C."/>
            <person name="Tapia R."/>
            <person name="Land M."/>
            <person name="Hauser L."/>
            <person name="Jeffries C."/>
            <person name="Kyrpides N."/>
            <person name="Ivanova N."/>
            <person name="Mikhailova N."/>
            <person name="Beauchemin N."/>
            <person name="Sen A."/>
            <person name="Sur S.A."/>
            <person name="Gtari M."/>
            <person name="Wall L."/>
            <person name="Tisa L."/>
            <person name="Woyke T."/>
        </authorList>
    </citation>
    <scope>NUCLEOTIDE SEQUENCE [LARGE SCALE GENOMIC DNA]</scope>
    <source>
        <strain evidence="8">DSM 45817 / CECT 9037 / EuI1c</strain>
    </source>
</reference>